<sequence>MSEKKKVIIACGGTGGHLFPGIAVAEELERRGHEVLLLISEKKVDAQASKKYGNLKFRTVPAIAKPSTLSPKMIPFLFRLWSTVKQCKGILKEQQADIVLGMGGFTSLPPVLAGKKMGLATFVHDSNALPGKANRLTARWCRKVLLGFDAAKKYFPNSETTITGTPVRKELEQLPSQEQARAKYGLEPGAKTVLVMGGSQGAKHLNTLIVEAAKAMPEVQFLHITGASDHDRVLELSKGRKGYHVLLFCDDMPSAYAACDMAVCRSGASSMTELSYVGMPSVLVPYPYAADDHQTFNAKVFEDAGAAVLRQESDMDAGSLVADITRITEEPAVWQEMKKQADALAEKDASGRICDVITGI</sequence>
<comment type="subcellular location">
    <subcellularLocation>
        <location evidence="10">Cell membrane</location>
        <topology evidence="10">Peripheral membrane protein</topology>
        <orientation evidence="10">Cytoplasmic side</orientation>
    </subcellularLocation>
</comment>
<name>A0AAT9FPK5_9BACT</name>
<evidence type="ECO:0000256" key="9">
    <source>
        <dbReference type="ARBA" id="ARBA00023316"/>
    </source>
</evidence>
<dbReference type="PANTHER" id="PTHR21015">
    <property type="entry name" value="UDP-N-ACETYLGLUCOSAMINE--N-ACETYLMURAMYL-(PENTAPEPTIDE) PYROPHOSPHORYL-UNDECAPRENOL N-ACETYLGLUCOSAMINE TRANSFERASE 1"/>
    <property type="match status" value="1"/>
</dbReference>
<feature type="binding site" evidence="10">
    <location>
        <position position="168"/>
    </location>
    <ligand>
        <name>UDP-N-acetyl-alpha-D-glucosamine</name>
        <dbReference type="ChEBI" id="CHEBI:57705"/>
    </ligand>
</feature>
<dbReference type="SUPFAM" id="SSF53756">
    <property type="entry name" value="UDP-Glycosyltransferase/glycogen phosphorylase"/>
    <property type="match status" value="1"/>
</dbReference>
<evidence type="ECO:0000256" key="7">
    <source>
        <dbReference type="ARBA" id="ARBA00023136"/>
    </source>
</evidence>
<feature type="binding site" evidence="10">
    <location>
        <begin position="14"/>
        <end position="16"/>
    </location>
    <ligand>
        <name>UDP-N-acetyl-alpha-D-glucosamine</name>
        <dbReference type="ChEBI" id="CHEBI:57705"/>
    </ligand>
</feature>
<keyword evidence="1 10" id="KW-1003">Cell membrane</keyword>
<dbReference type="EC" id="2.4.1.227" evidence="10"/>
<feature type="binding site" evidence="10">
    <location>
        <position position="127"/>
    </location>
    <ligand>
        <name>UDP-N-acetyl-alpha-D-glucosamine</name>
        <dbReference type="ChEBI" id="CHEBI:57705"/>
    </ligand>
</feature>
<accession>A0AAT9FPK5</accession>
<keyword evidence="2 10" id="KW-0132">Cell division</keyword>
<dbReference type="GO" id="GO:0008360">
    <property type="term" value="P:regulation of cell shape"/>
    <property type="evidence" value="ECO:0007669"/>
    <property type="project" value="UniProtKB-KW"/>
</dbReference>
<dbReference type="NCBIfam" id="TIGR01133">
    <property type="entry name" value="murG"/>
    <property type="match status" value="1"/>
</dbReference>
<organism evidence="13">
    <name type="scientific">Oceaniferula spumae</name>
    <dbReference type="NCBI Taxonomy" id="2979115"/>
    <lineage>
        <taxon>Bacteria</taxon>
        <taxon>Pseudomonadati</taxon>
        <taxon>Verrucomicrobiota</taxon>
        <taxon>Verrucomicrobiia</taxon>
        <taxon>Verrucomicrobiales</taxon>
        <taxon>Verrucomicrobiaceae</taxon>
        <taxon>Oceaniferula</taxon>
    </lineage>
</organism>
<evidence type="ECO:0000256" key="5">
    <source>
        <dbReference type="ARBA" id="ARBA00022960"/>
    </source>
</evidence>
<dbReference type="InterPro" id="IPR004276">
    <property type="entry name" value="GlycoTrans_28_N"/>
</dbReference>
<evidence type="ECO:0000256" key="8">
    <source>
        <dbReference type="ARBA" id="ARBA00023306"/>
    </source>
</evidence>
<keyword evidence="5 10" id="KW-0133">Cell shape</keyword>
<proteinExistence type="inferred from homology"/>
<keyword evidence="7 10" id="KW-0472">Membrane</keyword>
<feature type="domain" description="Glycosyl transferase family 28 C-terminal" evidence="12">
    <location>
        <begin position="192"/>
        <end position="350"/>
    </location>
</feature>
<dbReference type="Pfam" id="PF04101">
    <property type="entry name" value="Glyco_tran_28_C"/>
    <property type="match status" value="1"/>
</dbReference>
<evidence type="ECO:0000256" key="3">
    <source>
        <dbReference type="ARBA" id="ARBA00022676"/>
    </source>
</evidence>
<evidence type="ECO:0000259" key="11">
    <source>
        <dbReference type="Pfam" id="PF03033"/>
    </source>
</evidence>
<evidence type="ECO:0000256" key="10">
    <source>
        <dbReference type="HAMAP-Rule" id="MF_00033"/>
    </source>
</evidence>
<comment type="function">
    <text evidence="10">Cell wall formation. Catalyzes the transfer of a GlcNAc subunit on undecaprenyl-pyrophosphoryl-MurNAc-pentapeptide (lipid intermediate I) to form undecaprenyl-pyrophosphoryl-MurNAc-(pentapeptide)GlcNAc (lipid intermediate II).</text>
</comment>
<keyword evidence="9 10" id="KW-0961">Cell wall biogenesis/degradation</keyword>
<dbReference type="HAMAP" id="MF_00033">
    <property type="entry name" value="MurG"/>
    <property type="match status" value="1"/>
</dbReference>
<dbReference type="PANTHER" id="PTHR21015:SF22">
    <property type="entry name" value="GLYCOSYLTRANSFERASE"/>
    <property type="match status" value="1"/>
</dbReference>
<gene>
    <name evidence="10 13" type="primary">murG</name>
    <name evidence="13" type="ORF">NT6N_29660</name>
</gene>
<evidence type="ECO:0000256" key="1">
    <source>
        <dbReference type="ARBA" id="ARBA00022475"/>
    </source>
</evidence>
<dbReference type="Pfam" id="PF03033">
    <property type="entry name" value="Glyco_transf_28"/>
    <property type="match status" value="1"/>
</dbReference>
<dbReference type="CDD" id="cd03785">
    <property type="entry name" value="GT28_MurG"/>
    <property type="match status" value="1"/>
</dbReference>
<dbReference type="GO" id="GO:0005975">
    <property type="term" value="P:carbohydrate metabolic process"/>
    <property type="evidence" value="ECO:0007669"/>
    <property type="project" value="InterPro"/>
</dbReference>
<evidence type="ECO:0000313" key="13">
    <source>
        <dbReference type="EMBL" id="BDS07926.1"/>
    </source>
</evidence>
<dbReference type="GO" id="GO:0005886">
    <property type="term" value="C:plasma membrane"/>
    <property type="evidence" value="ECO:0007669"/>
    <property type="project" value="UniProtKB-SubCell"/>
</dbReference>
<feature type="domain" description="Glycosyltransferase family 28 N-terminal" evidence="11">
    <location>
        <begin position="7"/>
        <end position="145"/>
    </location>
</feature>
<dbReference type="KEGG" id="osu:NT6N_29660"/>
<reference evidence="13" key="1">
    <citation type="submission" date="2024-07" db="EMBL/GenBank/DDBJ databases">
        <title>Complete genome sequence of Verrucomicrobiaceae bacterium NT6N.</title>
        <authorList>
            <person name="Huang C."/>
            <person name="Takami H."/>
            <person name="Hamasaki K."/>
        </authorList>
    </citation>
    <scope>NUCLEOTIDE SEQUENCE</scope>
    <source>
        <strain evidence="13">NT6N</strain>
    </source>
</reference>
<feature type="binding site" evidence="10">
    <location>
        <position position="199"/>
    </location>
    <ligand>
        <name>UDP-N-acetyl-alpha-D-glucosamine</name>
        <dbReference type="ChEBI" id="CHEBI:57705"/>
    </ligand>
</feature>
<evidence type="ECO:0000256" key="4">
    <source>
        <dbReference type="ARBA" id="ARBA00022679"/>
    </source>
</evidence>
<evidence type="ECO:0000256" key="2">
    <source>
        <dbReference type="ARBA" id="ARBA00022618"/>
    </source>
</evidence>
<protein>
    <recommendedName>
        <fullName evidence="10">UDP-N-acetylglucosamine--N-acetylmuramyl-(pentapeptide) pyrophosphoryl-undecaprenol N-acetylglucosamine transferase</fullName>
        <ecNumber evidence="10">2.4.1.227</ecNumber>
    </recommendedName>
    <alternativeName>
        <fullName evidence="10">Undecaprenyl-PP-MurNAc-pentapeptide-UDPGlcNAc GlcNAc transferase</fullName>
    </alternativeName>
</protein>
<dbReference type="EMBL" id="AP026866">
    <property type="protein sequence ID" value="BDS07926.1"/>
    <property type="molecule type" value="Genomic_DNA"/>
</dbReference>
<comment type="catalytic activity">
    <reaction evidence="10">
        <text>di-trans,octa-cis-undecaprenyl diphospho-N-acetyl-alpha-D-muramoyl-L-alanyl-D-glutamyl-meso-2,6-diaminopimeloyl-D-alanyl-D-alanine + UDP-N-acetyl-alpha-D-glucosamine = di-trans,octa-cis-undecaprenyl diphospho-[N-acetyl-alpha-D-glucosaminyl-(1-&gt;4)]-N-acetyl-alpha-D-muramoyl-L-alanyl-D-glutamyl-meso-2,6-diaminopimeloyl-D-alanyl-D-alanine + UDP + H(+)</text>
        <dbReference type="Rhea" id="RHEA:31227"/>
        <dbReference type="ChEBI" id="CHEBI:15378"/>
        <dbReference type="ChEBI" id="CHEBI:57705"/>
        <dbReference type="ChEBI" id="CHEBI:58223"/>
        <dbReference type="ChEBI" id="CHEBI:61387"/>
        <dbReference type="ChEBI" id="CHEBI:61388"/>
        <dbReference type="EC" id="2.4.1.227"/>
    </reaction>
</comment>
<comment type="similarity">
    <text evidence="10">Belongs to the glycosyltransferase 28 family. MurG subfamily.</text>
</comment>
<dbReference type="GO" id="GO:0009252">
    <property type="term" value="P:peptidoglycan biosynthetic process"/>
    <property type="evidence" value="ECO:0007669"/>
    <property type="project" value="UniProtKB-UniRule"/>
</dbReference>
<comment type="caution">
    <text evidence="10">Lacks conserved residue(s) required for the propagation of feature annotation.</text>
</comment>
<evidence type="ECO:0000259" key="12">
    <source>
        <dbReference type="Pfam" id="PF04101"/>
    </source>
</evidence>
<comment type="pathway">
    <text evidence="10">Cell wall biogenesis; peptidoglycan biosynthesis.</text>
</comment>
<dbReference type="GO" id="GO:0051301">
    <property type="term" value="P:cell division"/>
    <property type="evidence" value="ECO:0007669"/>
    <property type="project" value="UniProtKB-KW"/>
</dbReference>
<dbReference type="GO" id="GO:0071555">
    <property type="term" value="P:cell wall organization"/>
    <property type="evidence" value="ECO:0007669"/>
    <property type="project" value="UniProtKB-KW"/>
</dbReference>
<keyword evidence="4 10" id="KW-0808">Transferase</keyword>
<dbReference type="AlphaFoldDB" id="A0AAT9FPK5"/>
<evidence type="ECO:0000256" key="6">
    <source>
        <dbReference type="ARBA" id="ARBA00022984"/>
    </source>
</evidence>
<keyword evidence="3 10" id="KW-0328">Glycosyltransferase</keyword>
<keyword evidence="8 10" id="KW-0131">Cell cycle</keyword>
<dbReference type="InterPro" id="IPR007235">
    <property type="entry name" value="Glyco_trans_28_C"/>
</dbReference>
<feature type="binding site" evidence="10">
    <location>
        <position position="294"/>
    </location>
    <ligand>
        <name>UDP-N-acetyl-alpha-D-glucosamine</name>
        <dbReference type="ChEBI" id="CHEBI:57705"/>
    </ligand>
</feature>
<dbReference type="Gene3D" id="3.40.50.2000">
    <property type="entry name" value="Glycogen Phosphorylase B"/>
    <property type="match status" value="2"/>
</dbReference>
<keyword evidence="6 10" id="KW-0573">Peptidoglycan synthesis</keyword>
<dbReference type="GO" id="GO:0050511">
    <property type="term" value="F:undecaprenyldiphospho-muramoylpentapeptide beta-N-acetylglucosaminyltransferase activity"/>
    <property type="evidence" value="ECO:0007669"/>
    <property type="project" value="UniProtKB-UniRule"/>
</dbReference>
<dbReference type="InterPro" id="IPR006009">
    <property type="entry name" value="GlcNAc_MurG"/>
</dbReference>